<accession>A0A836EKV7</accession>
<feature type="compositionally biased region" description="Basic residues" evidence="1">
    <location>
        <begin position="577"/>
        <end position="592"/>
    </location>
</feature>
<proteinExistence type="predicted"/>
<comment type="caution">
    <text evidence="2">The sequence shown here is derived from an EMBL/GenBank/DDBJ whole genome shotgun (WGS) entry which is preliminary data.</text>
</comment>
<evidence type="ECO:0000313" key="2">
    <source>
        <dbReference type="EMBL" id="KAG5325080.1"/>
    </source>
</evidence>
<name>A0A836EKV7_9HYME</name>
<evidence type="ECO:0000256" key="1">
    <source>
        <dbReference type="SAM" id="MobiDB-lite"/>
    </source>
</evidence>
<organism evidence="2 3">
    <name type="scientific">Pseudoatta argentina</name>
    <dbReference type="NCBI Taxonomy" id="621737"/>
    <lineage>
        <taxon>Eukaryota</taxon>
        <taxon>Metazoa</taxon>
        <taxon>Ecdysozoa</taxon>
        <taxon>Arthropoda</taxon>
        <taxon>Hexapoda</taxon>
        <taxon>Insecta</taxon>
        <taxon>Pterygota</taxon>
        <taxon>Neoptera</taxon>
        <taxon>Endopterygota</taxon>
        <taxon>Hymenoptera</taxon>
        <taxon>Apocrita</taxon>
        <taxon>Aculeata</taxon>
        <taxon>Formicoidea</taxon>
        <taxon>Formicidae</taxon>
        <taxon>Myrmicinae</taxon>
        <taxon>Pseudoatta</taxon>
    </lineage>
</organism>
<dbReference type="PANTHER" id="PTHR19446">
    <property type="entry name" value="REVERSE TRANSCRIPTASES"/>
    <property type="match status" value="1"/>
</dbReference>
<keyword evidence="3" id="KW-1185">Reference proteome</keyword>
<feature type="compositionally biased region" description="Basic and acidic residues" evidence="1">
    <location>
        <begin position="520"/>
        <end position="530"/>
    </location>
</feature>
<feature type="non-terminal residue" evidence="2">
    <location>
        <position position="1"/>
    </location>
</feature>
<evidence type="ECO:0000313" key="3">
    <source>
        <dbReference type="Proteomes" id="UP000668214"/>
    </source>
</evidence>
<gene>
    <name evidence="2" type="primary">Po11_7</name>
    <name evidence="2" type="ORF">G6Z78_0000563</name>
</gene>
<reference evidence="2" key="1">
    <citation type="submission" date="2020-02" db="EMBL/GenBank/DDBJ databases">
        <title>Relaxed selection underlies rapid genomic changes in the transitions from sociality to social parasitism in ants.</title>
        <authorList>
            <person name="Bi X."/>
        </authorList>
    </citation>
    <scope>NUCLEOTIDE SEQUENCE</scope>
    <source>
        <strain evidence="2">BGI-DK2014c</strain>
        <tissue evidence="2">Whole body</tissue>
    </source>
</reference>
<feature type="compositionally biased region" description="Gly residues" evidence="1">
    <location>
        <begin position="540"/>
        <end position="559"/>
    </location>
</feature>
<dbReference type="EMBL" id="JAANIA010000283">
    <property type="protein sequence ID" value="KAG5325080.1"/>
    <property type="molecule type" value="Genomic_DNA"/>
</dbReference>
<feature type="non-terminal residue" evidence="2">
    <location>
        <position position="603"/>
    </location>
</feature>
<dbReference type="Proteomes" id="UP000668214">
    <property type="component" value="Unassembled WGS sequence"/>
</dbReference>
<protein>
    <submittedName>
        <fullName evidence="2">PO11 protein</fullName>
    </submittedName>
</protein>
<sequence>MGPAQVGPRRPRGEPPLFHLAGTHPGPLGGEGGRLAWGRHVARVRRVDAPLPTCGEEGSLLVVRRAELRRATVAARREYTRRRRRGTDNEVEVTAGVLREAKCALRAAIRRAKADAWRELVSSFDRDSWGRPYKIVTKQLRPWAPPITETLDAQFLDDVVTTFFPTREKDIPDWVVGGRLRRLFTSCLRDGIFPRSWKTARLVLLRKESKPAESPSAYRPICLLDDAGKLLERVIAARIVQHLSRDGLNLSRGHGFRAGLDVSCGVPQGCGAVGTANVAVACVVGSIKELGLRVAPAKTEPLFFHNGKSGVPPQANIVVDDVRVPVGPTIKYLGLTVDAYRTVSYTAAMVLAGIPPAEYVADALAETFARMMVTPMTVDRLRGNARRRVFEEWRATLENDSPTTGARTVEAILPCLEQCIGRGWGGLSFRATQVLTGHGCFWVYLCRFGKKLTASCHHCDGDRDTAQHTLEACPAWAGECGVLVREIGGDLSLPAGAIVGGERAWKAFCSFCERVTSQKEEAERRRERAPGGRGLPLLPPGGGGDEGGGVARGSGIGGQRGRRLQPDRSRPGSQLAHARRRDRPTERKRRRPPLPIPEETEEE</sequence>
<feature type="region of interest" description="Disordered" evidence="1">
    <location>
        <begin position="520"/>
        <end position="603"/>
    </location>
</feature>
<dbReference type="AlphaFoldDB" id="A0A836EKV7"/>